<accession>A0AA41QEU0</accession>
<evidence type="ECO:0000256" key="5">
    <source>
        <dbReference type="ARBA" id="ARBA00022840"/>
    </source>
</evidence>
<evidence type="ECO:0000256" key="6">
    <source>
        <dbReference type="ARBA" id="ARBA00023029"/>
    </source>
</evidence>
<comment type="similarity">
    <text evidence="2">Belongs to the type II topoisomerase GyrB family.</text>
</comment>
<dbReference type="EMBL" id="JAKGSG010000031">
    <property type="protein sequence ID" value="MCF4121505.1"/>
    <property type="molecule type" value="Genomic_DNA"/>
</dbReference>
<dbReference type="PANTHER" id="PTHR45866">
    <property type="entry name" value="DNA GYRASE/TOPOISOMERASE SUBUNIT B"/>
    <property type="match status" value="1"/>
</dbReference>
<evidence type="ECO:0000256" key="1">
    <source>
        <dbReference type="ARBA" id="ARBA00000185"/>
    </source>
</evidence>
<dbReference type="AlphaFoldDB" id="A0AA41QEU0"/>
<keyword evidence="7" id="KW-0238">DNA-binding</keyword>
<keyword evidence="10" id="KW-1185">Reference proteome</keyword>
<keyword evidence="6" id="KW-0799">Topoisomerase</keyword>
<evidence type="ECO:0000256" key="3">
    <source>
        <dbReference type="ARBA" id="ARBA00012895"/>
    </source>
</evidence>
<evidence type="ECO:0000313" key="9">
    <source>
        <dbReference type="EMBL" id="MCF4121505.1"/>
    </source>
</evidence>
<comment type="catalytic activity">
    <reaction evidence="1">
        <text>ATP-dependent breakage, passage and rejoining of double-stranded DNA.</text>
        <dbReference type="EC" id="5.6.2.2"/>
    </reaction>
</comment>
<dbReference type="PANTHER" id="PTHR45866:SF1">
    <property type="entry name" value="DNA GYRASE SUBUNIT B, MITOCHONDRIAL"/>
    <property type="match status" value="1"/>
</dbReference>
<dbReference type="GO" id="GO:0003918">
    <property type="term" value="F:DNA topoisomerase type II (double strand cut, ATP-hydrolyzing) activity"/>
    <property type="evidence" value="ECO:0007669"/>
    <property type="project" value="UniProtKB-EC"/>
</dbReference>
<gene>
    <name evidence="9" type="ORF">L1785_10980</name>
</gene>
<keyword evidence="4" id="KW-0547">Nucleotide-binding</keyword>
<evidence type="ECO:0000256" key="2">
    <source>
        <dbReference type="ARBA" id="ARBA00010708"/>
    </source>
</evidence>
<keyword evidence="8" id="KW-0413">Isomerase</keyword>
<dbReference type="GO" id="GO:0005524">
    <property type="term" value="F:ATP binding"/>
    <property type="evidence" value="ECO:0007669"/>
    <property type="project" value="UniProtKB-KW"/>
</dbReference>
<protein>
    <recommendedName>
        <fullName evidence="3">DNA topoisomerase (ATP-hydrolyzing)</fullName>
        <ecNumber evidence="3">5.6.2.2</ecNumber>
    </recommendedName>
</protein>
<name>A0AA41QEU0_9MICO</name>
<evidence type="ECO:0000313" key="10">
    <source>
        <dbReference type="Proteomes" id="UP001165405"/>
    </source>
</evidence>
<dbReference type="Proteomes" id="UP001165405">
    <property type="component" value="Unassembled WGS sequence"/>
</dbReference>
<dbReference type="Gene3D" id="3.30.565.10">
    <property type="entry name" value="Histidine kinase-like ATPase, C-terminal domain"/>
    <property type="match status" value="1"/>
</dbReference>
<comment type="caution">
    <text evidence="9">The sequence shown here is derived from an EMBL/GenBank/DDBJ whole genome shotgun (WGS) entry which is preliminary data.</text>
</comment>
<dbReference type="EC" id="5.6.2.2" evidence="3"/>
<evidence type="ECO:0000256" key="8">
    <source>
        <dbReference type="ARBA" id="ARBA00023235"/>
    </source>
</evidence>
<sequence>MTSRGSWKTVTHDWSATVDHDHLADIRARASTLAPDLAHLVLEVLAYAAEEAEARGGGRAVVTHHRDGTVSVADDGRGTDTRPDGGRAVRKPIMATRDVRFFDTPEPPVLPDGVARRGMSVVAALSTRLVHLNRRADGAWTQAYERGVPVTGLDPVPADGSTGTTVTFLPDRTLVPLTSLGPDQLRRVAGAFGGQMLQVVVHLADGDE</sequence>
<evidence type="ECO:0000256" key="4">
    <source>
        <dbReference type="ARBA" id="ARBA00022741"/>
    </source>
</evidence>
<dbReference type="InterPro" id="IPR036890">
    <property type="entry name" value="HATPase_C_sf"/>
</dbReference>
<evidence type="ECO:0000256" key="7">
    <source>
        <dbReference type="ARBA" id="ARBA00023125"/>
    </source>
</evidence>
<dbReference type="GO" id="GO:0003677">
    <property type="term" value="F:DNA binding"/>
    <property type="evidence" value="ECO:0007669"/>
    <property type="project" value="UniProtKB-KW"/>
</dbReference>
<keyword evidence="5 9" id="KW-0067">ATP-binding</keyword>
<dbReference type="SUPFAM" id="SSF55874">
    <property type="entry name" value="ATPase domain of HSP90 chaperone/DNA topoisomerase II/histidine kinase"/>
    <property type="match status" value="1"/>
</dbReference>
<reference evidence="9" key="1">
    <citation type="submission" date="2022-01" db="EMBL/GenBank/DDBJ databases">
        <title>Antribacter sp. nov., isolated from Guizhou of China.</title>
        <authorList>
            <person name="Chengliang C."/>
            <person name="Ya Z."/>
        </authorList>
    </citation>
    <scope>NUCLEOTIDE SEQUENCE</scope>
    <source>
        <strain evidence="9">KLBMP 9083</strain>
    </source>
</reference>
<dbReference type="RefSeq" id="WP_236089306.1">
    <property type="nucleotide sequence ID" value="NZ_JAKGSG010000031.1"/>
</dbReference>
<organism evidence="9 10">
    <name type="scientific">Antribacter soli</name>
    <dbReference type="NCBI Taxonomy" id="2910976"/>
    <lineage>
        <taxon>Bacteria</taxon>
        <taxon>Bacillati</taxon>
        <taxon>Actinomycetota</taxon>
        <taxon>Actinomycetes</taxon>
        <taxon>Micrococcales</taxon>
        <taxon>Promicromonosporaceae</taxon>
        <taxon>Antribacter</taxon>
    </lineage>
</organism>
<proteinExistence type="inferred from homology"/>